<organism evidence="5 6">
    <name type="scientific">Christiangramia antarctica</name>
    <dbReference type="NCBI Taxonomy" id="2058158"/>
    <lineage>
        <taxon>Bacteria</taxon>
        <taxon>Pseudomonadati</taxon>
        <taxon>Bacteroidota</taxon>
        <taxon>Flavobacteriia</taxon>
        <taxon>Flavobacteriales</taxon>
        <taxon>Flavobacteriaceae</taxon>
        <taxon>Christiangramia</taxon>
    </lineage>
</organism>
<protein>
    <recommendedName>
        <fullName evidence="4">3-deoxy-manno-octulosonate cytidylyltransferase</fullName>
        <ecNumber evidence="4">2.7.7.38</ecNumber>
    </recommendedName>
    <alternativeName>
        <fullName evidence="4">CMP-2-keto-3-deoxyoctulosonic acid synthase</fullName>
        <shortName evidence="4">CKS</shortName>
        <shortName evidence="4">CMP-KDO synthase</shortName>
    </alternativeName>
</protein>
<dbReference type="RefSeq" id="WP_251740719.1">
    <property type="nucleotide sequence ID" value="NZ_JBHUOJ010000027.1"/>
</dbReference>
<comment type="catalytic activity">
    <reaction evidence="4">
        <text>3-deoxy-alpha-D-manno-oct-2-ulosonate + CTP = CMP-3-deoxy-beta-D-manno-octulosonate + diphosphate</text>
        <dbReference type="Rhea" id="RHEA:23448"/>
        <dbReference type="ChEBI" id="CHEBI:33019"/>
        <dbReference type="ChEBI" id="CHEBI:37563"/>
        <dbReference type="ChEBI" id="CHEBI:85986"/>
        <dbReference type="ChEBI" id="CHEBI:85987"/>
        <dbReference type="EC" id="2.7.7.38"/>
    </reaction>
</comment>
<comment type="similarity">
    <text evidence="4">Belongs to the KdsB family.</text>
</comment>
<evidence type="ECO:0000313" key="5">
    <source>
        <dbReference type="EMBL" id="MFD2833938.1"/>
    </source>
</evidence>
<dbReference type="InterPro" id="IPR003329">
    <property type="entry name" value="Cytidylyl_trans"/>
</dbReference>
<reference evidence="6" key="1">
    <citation type="journal article" date="2019" name="Int. J. Syst. Evol. Microbiol.">
        <title>The Global Catalogue of Microorganisms (GCM) 10K type strain sequencing project: providing services to taxonomists for standard genome sequencing and annotation.</title>
        <authorList>
            <consortium name="The Broad Institute Genomics Platform"/>
            <consortium name="The Broad Institute Genome Sequencing Center for Infectious Disease"/>
            <person name="Wu L."/>
            <person name="Ma J."/>
        </authorList>
    </citation>
    <scope>NUCLEOTIDE SEQUENCE [LARGE SCALE GENOMIC DNA]</scope>
    <source>
        <strain evidence="6">KCTC 52925</strain>
    </source>
</reference>
<dbReference type="PANTHER" id="PTHR42866">
    <property type="entry name" value="3-DEOXY-MANNO-OCTULOSONATE CYTIDYLYLTRANSFERASE"/>
    <property type="match status" value="1"/>
</dbReference>
<evidence type="ECO:0000256" key="2">
    <source>
        <dbReference type="ARBA" id="ARBA00022695"/>
    </source>
</evidence>
<comment type="subcellular location">
    <subcellularLocation>
        <location evidence="4">Cytoplasm</location>
    </subcellularLocation>
</comment>
<gene>
    <name evidence="4 5" type="primary">kdsB</name>
    <name evidence="5" type="ORF">ACFSYS_11630</name>
</gene>
<accession>A0ABW5X995</accession>
<keyword evidence="4" id="KW-0963">Cytoplasm</keyword>
<comment type="pathway">
    <text evidence="4">Nucleotide-sugar biosynthesis; CMP-3-deoxy-D-manno-octulosonate biosynthesis; CMP-3-deoxy-D-manno-octulosonate from 3-deoxy-D-manno-octulosonate and CTP: step 1/1.</text>
</comment>
<keyword evidence="1 4" id="KW-0808">Transferase</keyword>
<evidence type="ECO:0000256" key="3">
    <source>
        <dbReference type="ARBA" id="ARBA00022985"/>
    </source>
</evidence>
<dbReference type="NCBIfam" id="NF003950">
    <property type="entry name" value="PRK05450.1-3"/>
    <property type="match status" value="1"/>
</dbReference>
<dbReference type="EMBL" id="JBHUOJ010000027">
    <property type="protein sequence ID" value="MFD2833938.1"/>
    <property type="molecule type" value="Genomic_DNA"/>
</dbReference>
<comment type="function">
    <text evidence="4">Activates KDO (a required 8-carbon sugar) for incorporation into bacterial lipopolysaccharide in Gram-negative bacteria.</text>
</comment>
<evidence type="ECO:0000256" key="4">
    <source>
        <dbReference type="HAMAP-Rule" id="MF_00057"/>
    </source>
</evidence>
<keyword evidence="2 4" id="KW-0548">Nucleotidyltransferase</keyword>
<dbReference type="NCBIfam" id="NF003952">
    <property type="entry name" value="PRK05450.1-5"/>
    <property type="match status" value="1"/>
</dbReference>
<evidence type="ECO:0000313" key="6">
    <source>
        <dbReference type="Proteomes" id="UP001597438"/>
    </source>
</evidence>
<evidence type="ECO:0000256" key="1">
    <source>
        <dbReference type="ARBA" id="ARBA00022679"/>
    </source>
</evidence>
<dbReference type="PANTHER" id="PTHR42866:SF2">
    <property type="entry name" value="3-DEOXY-MANNO-OCTULOSONATE CYTIDYLYLTRANSFERASE, MITOCHONDRIAL"/>
    <property type="match status" value="1"/>
</dbReference>
<name>A0ABW5X995_9FLAO</name>
<dbReference type="HAMAP" id="MF_00057">
    <property type="entry name" value="KdsB"/>
    <property type="match status" value="1"/>
</dbReference>
<dbReference type="Gene3D" id="3.90.550.10">
    <property type="entry name" value="Spore Coat Polysaccharide Biosynthesis Protein SpsA, Chain A"/>
    <property type="match status" value="1"/>
</dbReference>
<dbReference type="SUPFAM" id="SSF53448">
    <property type="entry name" value="Nucleotide-diphospho-sugar transferases"/>
    <property type="match status" value="1"/>
</dbReference>
<dbReference type="NCBIfam" id="NF009905">
    <property type="entry name" value="PRK13368.1"/>
    <property type="match status" value="1"/>
</dbReference>
<dbReference type="InterPro" id="IPR004528">
    <property type="entry name" value="KdsB"/>
</dbReference>
<comment type="caution">
    <text evidence="5">The sequence shown here is derived from an EMBL/GenBank/DDBJ whole genome shotgun (WGS) entry which is preliminary data.</text>
</comment>
<proteinExistence type="inferred from homology"/>
<dbReference type="CDD" id="cd02517">
    <property type="entry name" value="CMP-KDO-Synthetase"/>
    <property type="match status" value="1"/>
</dbReference>
<dbReference type="EC" id="2.7.7.38" evidence="4"/>
<keyword evidence="3 4" id="KW-0448">Lipopolysaccharide biosynthesis</keyword>
<dbReference type="InterPro" id="IPR029044">
    <property type="entry name" value="Nucleotide-diphossugar_trans"/>
</dbReference>
<dbReference type="NCBIfam" id="TIGR00466">
    <property type="entry name" value="kdsB"/>
    <property type="match status" value="1"/>
</dbReference>
<dbReference type="GO" id="GO:0008690">
    <property type="term" value="F:3-deoxy-manno-octulosonate cytidylyltransferase activity"/>
    <property type="evidence" value="ECO:0007669"/>
    <property type="project" value="UniProtKB-EC"/>
</dbReference>
<sequence>MKNKIIAMIPARYEASRFPGKLLKDLNGKTVIRRTCEAAVSTGLFQEVYVVTDSDAIFDEVINFGGKVVRSIKEHECGSDRIAEAVEKMEVDIVVNVQGDEPFIDKESLTKLIEVFKTDPNKEIDLASLKTALSDSDEITNPNNVKVITGKDGFALYFSRFPVPYPRDTEASVTYYKHIGIYAFRKAALMDFYTLPMLPLEAAEKIECIRYLEYGKKIKMVETNIHSIGIDTPEDLEKARKMLS</sequence>
<dbReference type="Pfam" id="PF02348">
    <property type="entry name" value="CTP_transf_3"/>
    <property type="match status" value="1"/>
</dbReference>
<dbReference type="Proteomes" id="UP001597438">
    <property type="component" value="Unassembled WGS sequence"/>
</dbReference>
<keyword evidence="6" id="KW-1185">Reference proteome</keyword>